<reference evidence="1 2" key="1">
    <citation type="journal article" date="2016" name="Nat. Commun.">
        <title>Thousands of microbial genomes shed light on interconnected biogeochemical processes in an aquifer system.</title>
        <authorList>
            <person name="Anantharaman K."/>
            <person name="Brown C.T."/>
            <person name="Hug L.A."/>
            <person name="Sharon I."/>
            <person name="Castelle C.J."/>
            <person name="Probst A.J."/>
            <person name="Thomas B.C."/>
            <person name="Singh A."/>
            <person name="Wilkins M.J."/>
            <person name="Karaoz U."/>
            <person name="Brodie E.L."/>
            <person name="Williams K.H."/>
            <person name="Hubbard S.S."/>
            <person name="Banfield J.F."/>
        </authorList>
    </citation>
    <scope>NUCLEOTIDE SEQUENCE [LARGE SCALE GENOMIC DNA]</scope>
</reference>
<dbReference type="AlphaFoldDB" id="A0A1F7VCX8"/>
<dbReference type="Proteomes" id="UP000176678">
    <property type="component" value="Unassembled WGS sequence"/>
</dbReference>
<sequence>MRIGTRLSRAGQWLARVIAPFMWVPAAQEPTIVAETAWVECVVNLRVHRSFLHREEIPFQVRYCICHVKTLVDIYLPRVKRVVEPDEYGAFVLALAQMITHKVVDHEPVLMVLAVVAEERFRVLYDRSATFLHREIIEPLACVVKARAGERVNHHVVIVDEKLFCFLDVLPLPRERVIIRV</sequence>
<evidence type="ECO:0000313" key="2">
    <source>
        <dbReference type="Proteomes" id="UP000176678"/>
    </source>
</evidence>
<name>A0A1F7VCX8_9BACT</name>
<comment type="caution">
    <text evidence="1">The sequence shown here is derived from an EMBL/GenBank/DDBJ whole genome shotgun (WGS) entry which is preliminary data.</text>
</comment>
<proteinExistence type="predicted"/>
<protein>
    <submittedName>
        <fullName evidence="1">Uncharacterized protein</fullName>
    </submittedName>
</protein>
<organism evidence="1 2">
    <name type="scientific">Candidatus Uhrbacteria bacterium RIFCSPLOWO2_02_FULL_51_9</name>
    <dbReference type="NCBI Taxonomy" id="1802410"/>
    <lineage>
        <taxon>Bacteria</taxon>
        <taxon>Candidatus Uhriibacteriota</taxon>
    </lineage>
</organism>
<dbReference type="EMBL" id="MGES01000049">
    <property type="protein sequence ID" value="OGL88402.1"/>
    <property type="molecule type" value="Genomic_DNA"/>
</dbReference>
<accession>A0A1F7VCX8</accession>
<evidence type="ECO:0000313" key="1">
    <source>
        <dbReference type="EMBL" id="OGL88402.1"/>
    </source>
</evidence>
<gene>
    <name evidence="1" type="ORF">A3H75_01840</name>
</gene>